<accession>A0A6A6RK62</accession>
<reference evidence="2" key="1">
    <citation type="journal article" date="2020" name="Stud. Mycol.">
        <title>101 Dothideomycetes genomes: a test case for predicting lifestyles and emergence of pathogens.</title>
        <authorList>
            <person name="Haridas S."/>
            <person name="Albert R."/>
            <person name="Binder M."/>
            <person name="Bloem J."/>
            <person name="Labutti K."/>
            <person name="Salamov A."/>
            <person name="Andreopoulos B."/>
            <person name="Baker S."/>
            <person name="Barry K."/>
            <person name="Bills G."/>
            <person name="Bluhm B."/>
            <person name="Cannon C."/>
            <person name="Castanera R."/>
            <person name="Culley D."/>
            <person name="Daum C."/>
            <person name="Ezra D."/>
            <person name="Gonzalez J."/>
            <person name="Henrissat B."/>
            <person name="Kuo A."/>
            <person name="Liang C."/>
            <person name="Lipzen A."/>
            <person name="Lutzoni F."/>
            <person name="Magnuson J."/>
            <person name="Mondo S."/>
            <person name="Nolan M."/>
            <person name="Ohm R."/>
            <person name="Pangilinan J."/>
            <person name="Park H.-J."/>
            <person name="Ramirez L."/>
            <person name="Alfaro M."/>
            <person name="Sun H."/>
            <person name="Tritt A."/>
            <person name="Yoshinaga Y."/>
            <person name="Zwiers L.-H."/>
            <person name="Turgeon B."/>
            <person name="Goodwin S."/>
            <person name="Spatafora J."/>
            <person name="Crous P."/>
            <person name="Grigoriev I."/>
        </authorList>
    </citation>
    <scope>NUCLEOTIDE SEQUENCE</scope>
    <source>
        <strain evidence="2">CBS 473.64</strain>
    </source>
</reference>
<dbReference type="Proteomes" id="UP000799753">
    <property type="component" value="Unassembled WGS sequence"/>
</dbReference>
<evidence type="ECO:0000256" key="1">
    <source>
        <dbReference type="SAM" id="MobiDB-lite"/>
    </source>
</evidence>
<name>A0A6A6RK62_9PLEO</name>
<sequence length="193" mass="21655">MVAAALCVSKDTTFPKRFATADDGEMALNNSLNWHEAHDLYAWPAFTSLGFDFAQAMRMRRALVHDTFCASQKASALNTGVSGFSTPESQAQRGDEETAQRRNGYPAKRPRPSNCPHDTEGHDSNGNEPFWHNKRFLADAMLELIDHTTINVDDYFEGDMTIEALADIVRSGLIEQWKLRKTFEPKPALDGIY</sequence>
<keyword evidence="3" id="KW-1185">Reference proteome</keyword>
<protein>
    <submittedName>
        <fullName evidence="2">Uncharacterized protein</fullName>
    </submittedName>
</protein>
<dbReference type="EMBL" id="MU006830">
    <property type="protein sequence ID" value="KAF2634428.1"/>
    <property type="molecule type" value="Genomic_DNA"/>
</dbReference>
<gene>
    <name evidence="2" type="ORF">P280DRAFT_474652</name>
</gene>
<feature type="compositionally biased region" description="Polar residues" evidence="1">
    <location>
        <begin position="79"/>
        <end position="92"/>
    </location>
</feature>
<evidence type="ECO:0000313" key="3">
    <source>
        <dbReference type="Proteomes" id="UP000799753"/>
    </source>
</evidence>
<proteinExistence type="predicted"/>
<organism evidence="2 3">
    <name type="scientific">Massarina eburnea CBS 473.64</name>
    <dbReference type="NCBI Taxonomy" id="1395130"/>
    <lineage>
        <taxon>Eukaryota</taxon>
        <taxon>Fungi</taxon>
        <taxon>Dikarya</taxon>
        <taxon>Ascomycota</taxon>
        <taxon>Pezizomycotina</taxon>
        <taxon>Dothideomycetes</taxon>
        <taxon>Pleosporomycetidae</taxon>
        <taxon>Pleosporales</taxon>
        <taxon>Massarineae</taxon>
        <taxon>Massarinaceae</taxon>
        <taxon>Massarina</taxon>
    </lineage>
</organism>
<evidence type="ECO:0000313" key="2">
    <source>
        <dbReference type="EMBL" id="KAF2634428.1"/>
    </source>
</evidence>
<feature type="region of interest" description="Disordered" evidence="1">
    <location>
        <begin position="79"/>
        <end position="127"/>
    </location>
</feature>
<dbReference type="AlphaFoldDB" id="A0A6A6RK62"/>
<dbReference type="OrthoDB" id="3735253at2759"/>